<proteinExistence type="predicted"/>
<dbReference type="Pfam" id="PF02801">
    <property type="entry name" value="Ketoacyl-synt_C"/>
    <property type="match status" value="2"/>
</dbReference>
<feature type="region of interest" description="C-terminal hotdog fold" evidence="8">
    <location>
        <begin position="2034"/>
        <end position="2173"/>
    </location>
</feature>
<dbReference type="SUPFAM" id="SSF51735">
    <property type="entry name" value="NAD(P)-binding Rossmann-fold domains"/>
    <property type="match status" value="7"/>
</dbReference>
<dbReference type="Pfam" id="PF00550">
    <property type="entry name" value="PP-binding"/>
    <property type="match status" value="3"/>
</dbReference>
<reference evidence="13 14" key="1">
    <citation type="submission" date="2023-05" db="EMBL/GenBank/DDBJ databases">
        <title>Streptomyces fuscus sp. nov., a brown-black pigment producing actinomyces isolated from dry sand of Sea duck farm.</title>
        <authorList>
            <person name="Xie J."/>
            <person name="Shen N."/>
        </authorList>
    </citation>
    <scope>NUCLEOTIDE SEQUENCE [LARGE SCALE GENOMIC DNA]</scope>
    <source>
        <strain evidence="13 14">GXMU-J15</strain>
    </source>
</reference>
<dbReference type="Pfam" id="PF00109">
    <property type="entry name" value="ketoacyl-synt"/>
    <property type="match status" value="2"/>
</dbReference>
<comment type="pathway">
    <text evidence="1">Antibiotic biosynthesis.</text>
</comment>
<dbReference type="InterPro" id="IPR049552">
    <property type="entry name" value="PKS_DH_N"/>
</dbReference>
<dbReference type="PROSITE" id="PS52004">
    <property type="entry name" value="KS3_2"/>
    <property type="match status" value="2"/>
</dbReference>
<dbReference type="Pfam" id="PF08240">
    <property type="entry name" value="ADH_N"/>
    <property type="match status" value="1"/>
</dbReference>
<dbReference type="Pfam" id="PF22953">
    <property type="entry name" value="SpnB_Rossmann"/>
    <property type="match status" value="2"/>
</dbReference>
<dbReference type="PROSITE" id="PS00606">
    <property type="entry name" value="KS3_1"/>
    <property type="match status" value="2"/>
</dbReference>
<dbReference type="CDD" id="cd00833">
    <property type="entry name" value="PKS"/>
    <property type="match status" value="2"/>
</dbReference>
<dbReference type="Gene3D" id="3.30.70.3290">
    <property type="match status" value="2"/>
</dbReference>
<evidence type="ECO:0000256" key="6">
    <source>
        <dbReference type="ARBA" id="ARBA00023268"/>
    </source>
</evidence>
<evidence type="ECO:0000256" key="8">
    <source>
        <dbReference type="PROSITE-ProRule" id="PRU01363"/>
    </source>
</evidence>
<dbReference type="Pfam" id="PF00698">
    <property type="entry name" value="Acyl_transf_1"/>
    <property type="match status" value="2"/>
</dbReference>
<dbReference type="PROSITE" id="PS00012">
    <property type="entry name" value="PHOSPHOPANTETHEINE"/>
    <property type="match status" value="3"/>
</dbReference>
<evidence type="ECO:0000259" key="11">
    <source>
        <dbReference type="PROSITE" id="PS52004"/>
    </source>
</evidence>
<feature type="region of interest" description="N-terminal hotdog fold" evidence="8">
    <location>
        <begin position="1878"/>
        <end position="2002"/>
    </location>
</feature>
<dbReference type="SMART" id="SM00826">
    <property type="entry name" value="PKS_DH"/>
    <property type="match status" value="1"/>
</dbReference>
<dbReference type="PROSITE" id="PS50075">
    <property type="entry name" value="CARRIER"/>
    <property type="match status" value="3"/>
</dbReference>
<evidence type="ECO:0000313" key="13">
    <source>
        <dbReference type="EMBL" id="MDL2081924.1"/>
    </source>
</evidence>
<evidence type="ECO:0000256" key="1">
    <source>
        <dbReference type="ARBA" id="ARBA00004792"/>
    </source>
</evidence>
<dbReference type="InterPro" id="IPR009081">
    <property type="entry name" value="PP-bd_ACP"/>
</dbReference>
<dbReference type="InterPro" id="IPR020807">
    <property type="entry name" value="PKS_DH"/>
</dbReference>
<feature type="domain" description="Carrier" evidence="10">
    <location>
        <begin position="4176"/>
        <end position="4251"/>
    </location>
</feature>
<dbReference type="InterPro" id="IPR011032">
    <property type="entry name" value="GroES-like_sf"/>
</dbReference>
<dbReference type="InterPro" id="IPR020806">
    <property type="entry name" value="PKS_PP-bd"/>
</dbReference>
<evidence type="ECO:0000256" key="5">
    <source>
        <dbReference type="ARBA" id="ARBA00023194"/>
    </source>
</evidence>
<dbReference type="SMART" id="SM00827">
    <property type="entry name" value="PKS_AT"/>
    <property type="match status" value="2"/>
</dbReference>
<dbReference type="SMART" id="SM00823">
    <property type="entry name" value="PKS_PP"/>
    <property type="match status" value="3"/>
</dbReference>
<evidence type="ECO:0000256" key="9">
    <source>
        <dbReference type="SAM" id="MobiDB-lite"/>
    </source>
</evidence>
<feature type="domain" description="Carrier" evidence="10">
    <location>
        <begin position="880"/>
        <end position="955"/>
    </location>
</feature>
<dbReference type="InterPro" id="IPR036736">
    <property type="entry name" value="ACP-like_sf"/>
</dbReference>
<keyword evidence="6" id="KW-0511">Multifunctional enzyme</keyword>
<feature type="active site" description="Proton acceptor; for dehydratase activity" evidence="8">
    <location>
        <position position="1909"/>
    </location>
</feature>
<dbReference type="SMART" id="SM00829">
    <property type="entry name" value="PKS_ER"/>
    <property type="match status" value="1"/>
</dbReference>
<dbReference type="InterPro" id="IPR014043">
    <property type="entry name" value="Acyl_transferase_dom"/>
</dbReference>
<feature type="domain" description="Ketosynthase family 3 (KS3)" evidence="11">
    <location>
        <begin position="977"/>
        <end position="1402"/>
    </location>
</feature>
<dbReference type="Pfam" id="PF13602">
    <property type="entry name" value="ADH_zinc_N_2"/>
    <property type="match status" value="1"/>
</dbReference>
<dbReference type="PROSITE" id="PS01162">
    <property type="entry name" value="QOR_ZETA_CRYSTAL"/>
    <property type="match status" value="1"/>
</dbReference>
<dbReference type="Pfam" id="PF16197">
    <property type="entry name" value="KAsynt_C_assoc"/>
    <property type="match status" value="2"/>
</dbReference>
<dbReference type="InterPro" id="IPR041618">
    <property type="entry name" value="PKS_DE"/>
</dbReference>
<dbReference type="Pfam" id="PF08659">
    <property type="entry name" value="KR"/>
    <property type="match status" value="3"/>
</dbReference>
<keyword evidence="14" id="KW-1185">Reference proteome</keyword>
<dbReference type="InterPro" id="IPR049551">
    <property type="entry name" value="PKS_DH_C"/>
</dbReference>
<dbReference type="Gene3D" id="3.10.129.110">
    <property type="entry name" value="Polyketide synthase dehydratase"/>
    <property type="match status" value="2"/>
</dbReference>
<feature type="region of interest" description="Disordered" evidence="9">
    <location>
        <begin position="3172"/>
        <end position="3194"/>
    </location>
</feature>
<feature type="domain" description="PKS/mFAS DH" evidence="12">
    <location>
        <begin position="1878"/>
        <end position="2173"/>
    </location>
</feature>
<evidence type="ECO:0000256" key="3">
    <source>
        <dbReference type="ARBA" id="ARBA00022553"/>
    </source>
</evidence>
<evidence type="ECO:0000259" key="10">
    <source>
        <dbReference type="PROSITE" id="PS50075"/>
    </source>
</evidence>
<dbReference type="InterPro" id="IPR049900">
    <property type="entry name" value="PKS_mFAS_DH"/>
</dbReference>
<dbReference type="Gene3D" id="3.90.180.10">
    <property type="entry name" value="Medium-chain alcohol dehydrogenases, catalytic domain"/>
    <property type="match status" value="1"/>
</dbReference>
<comment type="caution">
    <text evidence="13">The sequence shown here is derived from an EMBL/GenBank/DDBJ whole genome shotgun (WGS) entry which is preliminary data.</text>
</comment>
<dbReference type="InterPro" id="IPR055123">
    <property type="entry name" value="SpnB-like_Rossmann"/>
</dbReference>
<dbReference type="InterPro" id="IPR001227">
    <property type="entry name" value="Ac_transferase_dom_sf"/>
</dbReference>
<dbReference type="CDD" id="cd08956">
    <property type="entry name" value="KR_3_FAS_SDR_x"/>
    <property type="match status" value="2"/>
</dbReference>
<dbReference type="InterPro" id="IPR016036">
    <property type="entry name" value="Malonyl_transacylase_ACP-bd"/>
</dbReference>
<dbReference type="Pfam" id="PF14765">
    <property type="entry name" value="PS-DH"/>
    <property type="match status" value="2"/>
</dbReference>
<dbReference type="Gene3D" id="3.40.47.10">
    <property type="match status" value="2"/>
</dbReference>
<dbReference type="InterPro" id="IPR032821">
    <property type="entry name" value="PKS_assoc"/>
</dbReference>
<accession>A0ABT7JAL8</accession>
<keyword evidence="5" id="KW-0045">Antibiotic biosynthesis</keyword>
<feature type="region of interest" description="Disordered" evidence="9">
    <location>
        <begin position="122"/>
        <end position="143"/>
    </location>
</feature>
<dbReference type="InterPro" id="IPR002364">
    <property type="entry name" value="Quin_OxRdtase/zeta-crystal_CS"/>
</dbReference>
<dbReference type="InterPro" id="IPR013154">
    <property type="entry name" value="ADH-like_N"/>
</dbReference>
<dbReference type="PANTHER" id="PTHR43775:SF51">
    <property type="entry name" value="INACTIVE PHENOLPHTHIOCEROL SYNTHESIS POLYKETIDE SYNTHASE TYPE I PKS1-RELATED"/>
    <property type="match status" value="1"/>
</dbReference>
<evidence type="ECO:0000256" key="7">
    <source>
        <dbReference type="ARBA" id="ARBA00023315"/>
    </source>
</evidence>
<dbReference type="SUPFAM" id="SSF53901">
    <property type="entry name" value="Thiolase-like"/>
    <property type="match status" value="2"/>
</dbReference>
<feature type="non-terminal residue" evidence="13">
    <location>
        <position position="1"/>
    </location>
</feature>
<dbReference type="SUPFAM" id="SSF55048">
    <property type="entry name" value="Probable ACP-binding domain of malonyl-CoA ACP transacylase"/>
    <property type="match status" value="2"/>
</dbReference>
<dbReference type="InterPro" id="IPR020841">
    <property type="entry name" value="PKS_Beta-ketoAc_synthase_dom"/>
</dbReference>
<feature type="domain" description="Carrier" evidence="10">
    <location>
        <begin position="2649"/>
        <end position="2724"/>
    </location>
</feature>
<dbReference type="InterPro" id="IPR016035">
    <property type="entry name" value="Acyl_Trfase/lysoPLipase"/>
</dbReference>
<dbReference type="SUPFAM" id="SSF47336">
    <property type="entry name" value="ACP-like"/>
    <property type="match status" value="3"/>
</dbReference>
<dbReference type="Pfam" id="PF18369">
    <property type="entry name" value="PKS_DE"/>
    <property type="match status" value="1"/>
</dbReference>
<dbReference type="CDD" id="cd08952">
    <property type="entry name" value="KR_1_SDR_x"/>
    <property type="match status" value="1"/>
</dbReference>
<dbReference type="InterPro" id="IPR018201">
    <property type="entry name" value="Ketoacyl_synth_AS"/>
</dbReference>
<dbReference type="Gene3D" id="3.40.50.11460">
    <property type="match status" value="1"/>
</dbReference>
<name>A0ABT7JAL8_9ACTN</name>
<organism evidence="13 14">
    <name type="scientific">Streptomyces fuscus</name>
    <dbReference type="NCBI Taxonomy" id="3048495"/>
    <lineage>
        <taxon>Bacteria</taxon>
        <taxon>Bacillati</taxon>
        <taxon>Actinomycetota</taxon>
        <taxon>Actinomycetes</taxon>
        <taxon>Kitasatosporales</taxon>
        <taxon>Streptomycetaceae</taxon>
        <taxon>Streptomyces</taxon>
    </lineage>
</organism>
<dbReference type="SUPFAM" id="SSF52151">
    <property type="entry name" value="FabD/lysophospholipase-like"/>
    <property type="match status" value="2"/>
</dbReference>
<dbReference type="InterPro" id="IPR057326">
    <property type="entry name" value="KR_dom"/>
</dbReference>
<keyword evidence="4" id="KW-0808">Transferase</keyword>
<dbReference type="InterPro" id="IPR016039">
    <property type="entry name" value="Thiolase-like"/>
</dbReference>
<dbReference type="InterPro" id="IPR042104">
    <property type="entry name" value="PKS_dehydratase_sf"/>
</dbReference>
<dbReference type="InterPro" id="IPR014031">
    <property type="entry name" value="Ketoacyl_synth_C"/>
</dbReference>
<dbReference type="EMBL" id="JASJUS010000061">
    <property type="protein sequence ID" value="MDL2081924.1"/>
    <property type="molecule type" value="Genomic_DNA"/>
</dbReference>
<dbReference type="InterPro" id="IPR013968">
    <property type="entry name" value="PKS_KR"/>
</dbReference>
<feature type="active site" description="Proton donor; for dehydratase activity" evidence="8">
    <location>
        <position position="2095"/>
    </location>
</feature>
<gene>
    <name evidence="13" type="ORF">QNN03_36415</name>
</gene>
<dbReference type="Gene3D" id="3.40.366.10">
    <property type="entry name" value="Malonyl-Coenzyme A Acyl Carrier Protein, domain 2"/>
    <property type="match status" value="2"/>
</dbReference>
<keyword evidence="7" id="KW-0012">Acyltransferase</keyword>
<feature type="domain" description="Ketosynthase family 3 (KS3)" evidence="11">
    <location>
        <begin position="2744"/>
        <end position="3169"/>
    </location>
</feature>
<sequence>RRGEEVFAEVALPADQETGAFGLHPALLDAALHPVLFSPVLADGRARLPFAWSGVSLWASGARELRVRMTPAGTDTVSLELADTSGQLVATVEALTLREGALTGADPNRQNLFQVDWAKVPAEQSTTAPPDRPRTGLPAPGETVTGDVLVRVDRPSGDLPEATHALTAHVLDLVRQWLADERFDSARLVVVTHGAVAPGDHNEPDPALAAVWGLVRAARAEAPERFALLDIDDVAESWSAVTSALGSGEPELAIREGVVYAPRLGRASTGILTAPGSAWRLDIAEKGTLEGLALTPVERMELGEGQVRVAVRAAGVNFRDVLNALGMYPGDARDFGLEGAGVVTEVGPGVSGLAVGDRVFGMFSGAFGPMAVADARTIARVPGGWSFAQAASVPVVFLTAYYALRDLGGLRAGERVLVHAAAGGVGMAATQLARHFGAEVFGTASAGKWGALRAAGLDDQHIASSRDTDFEAAFLTATDGAGMDVVLDSLAGEFVDASLRLLPRGGRFLEMGKTDIRDPESVPGGVLYRAFDLWDAGPDRIGQMLAELVSLFEAGALEPLPVTCWDVRRAPDAFRYLSQARHIGKVVLTVPAPLDPEGTVLVTGGTGGLGALVARHLVTEHGVRHLLLASRRGPEAPGATELVKQLTELGAQVQVAAVDVADRDDLAATLAGHRLTAVIHTAGILDDGVISALAPDRLARVLRPKVDAVTHLHELTRDAGLSAFVVFSSVAATFGSAGQANYAAANAFLDAFASARRTAGLPATSLAWGPWAPGAGMTAELSEADLRRMAREGMRPLDPAEALALFDTALASGAGLERAAVLPVDLEVAALRKRGQDVPALLRGLVRAPARRAVEAQAGPGGSADLSKRVAGLPPAEREKFLRDLVCGQVASVLGHGSAVDVDAEQPFKALGFDSLTSVELRNRVNAATGMRLSATLVFDHPTPAVLARHLLAQLSEGQDDTVSSATPLPAALGTSDDPIVIVGMACRFPGGVGSPEDLWRLVSEGGDAIGTFPTDRGWDLDGLFDPEPGRTGHTYVRQGGFLYDAAEFDATLFGISPREALAMDPQQRLLLETSWEVFERAGIDPASLRGSRTGVFAGAITQDYGSFMRAGEHDSDGYLLTGSTGSVASGRIAYTFGFEGPAVTVDTACSSSLVALHLAAQALRSNECDLALAGGVTVMAGPEMFVEFSRQRGLATDGRCKAFSDSADGTAWSEGVGLLLVERLSDARRNGRRVLAVIAGSAVNQDGASNGLTAPNGPSQQRVIRQALAGAGLKPADVDAVEAHGTGTPLGDPIEAQALLATYGQGRQHPLYLGSLKSNIGHAQAAAGVGGVIKMVMAMHHGVLPRTLHVDEPSSHVDWTAGDITLLTQEQEWARTEDRPRRAGVSSFGISGTNAHVILEEAPEAPEAPAHTEPTETPAIVPVVLSGAAAPAVRAQAERLLSLLRSPAAQDARLADIGWASVTTRTALEHRAVVLTASRDELLTGLTALAEDRTAAPNLIRGTAPRTGTTALLFAGQGSQRLGMGRQLHATFPVFADAFDAVDAELPFDLKAAVFGDDEEVLNRTEFTQPALFALEVALFRLLESWGVRPDVLAGHSIGEIAAAHVAGMWSLHDACKLVTARGRLMQALPAGGAMVAVQASEDEVLPLLDGTGVDIAAVNGPRSVVIAGAAEAVEPVAAHFRAQDRKVTPLRVSHAFHSPLMDPMLADFREIAESLTYERPQLPLISTVTGTLADPAELMTPDYWVTHARRTVRYADAVRALAAQNVTRYLELGPDGTLTALAQATLDMDDTDDTGTAVLVPALRKDRPEPETLLSAVAALYTHGGATDWRALFGGTPTAARRVDLPTYAFQRRRYWPSVGQRPGDLAAAGLGAAGHPLLGAAVALAGGGTVLTGRLSHRSHPWLRDHAVRGAVVFPGTGWAELALRAGAEVGCDRVEELTILVPLVIPEHGTIRLQVTVGVTDPAGRRTVEVHSRPDEAPDDTPWTLHAEGVLAPETEPAVPAAPAKPANHAGPAAPASPGFDFTQWPPTGADPRPVDDAYERLAAAGLTYGPVFQGLRAVWRRGDEVFAEVALPEEQEMLAGRCALHPALLDSALHAVLYGPLGETDGAGRLPFAWNGLSLYASHARALRVRIAPAGPDAVTLELADPAGGAVARVDSLALREVPSDLTAARPTGVYRVAWTPVPLPTPEPGTAVLLTDRAAGTGLLDTLPARTRAELSRAVHDGDPAPSTVFLPWAPTDATVHATAADALAFVQDWLAAAEFTETRLVVVTQGAVAVDDREEPDPALAALWGLLRAARTENPGRIVLADTDATPASRDALLALSATEETELALREGTALAPRLVAQPLTPAVETAPPTHLSDGTVLITGGTGGLGALVARHLATEHGVRRLLLTSRRGPDAPGAAELVAELVDLGAEATVAACDVSDRAALEALLATIPADRPLTGVIHAAGVLDDGVLASLTEERLRTVLIPKADAAEHLDTLTRDRDLAAFVLFSSVSGVFGGAGQANYAAANACLDAIALRRARRGLPAVSLAWGPWAPGAGMTGELDEADLRRMARGGVRPLDPGHGLAVLDAVLRHPQGALLLPVDLDYRTLRQLDDVPPLLRGLVRGGARRAAHTGGHGTGGGELRARLAALPAAEREPYLLETVRELVAQVLGHASAADVAPGQAFKALGFDSLTSVELRNRVNAATGLRLPATLVFDHPSPAALARHLLTALADDAPGARGEALPVRRGVDDDPIVIVGMACRYPGGVESPEDLWRLVTEGGDAIGDFPTDRGWDLEALYDPEPGRLGKTYVRRGGFLYDAASFDAALFGISPREALAMDPQQRLLLEVSWEVFERAGIDPTGLRGSRTGVFAGVMGQDYHSCLREGEHDSDGYLLTGNTASVHSGRIAYTFGLEGPAMTVDTACSSSLVTLHLAAQSLRAGDCDLALTGGVMVMSTPDTFVDFSQQRGLASDGRCKSFGAGADGTAWSEGIGMLVLERLSDARRNGHRVLAVVAGSAVNQDGASNGLTAPNGPAQERVIRQALAGAGLTAADVDAVEAHGTGTPLGDPIEAQALLATYGQDREQPLWLGSLKSNVGHTQAAAGVGGVIKMVMAMRHGQLPRTLHAEEPSPFIDWSAGDIALLTENAEWPEPDGRPRRAGVSSFGISGTNAHVIIEQAPDTGQAQQQQPEEPAEREQATEPAELPVTPILLSAASEQALRGQAERLWARVDSDTALRLSDLALSTARRPWLEHRAAVLAEDRDQLLHGLRALAVGATDPAVLTGTESRAGRRTAFLFAGQGSQRLGMGRQLHATFPVFADAFDAVDAELPFDLRAAVFGDGEEVLNRTEFTQPALFALEVALFRLLESWGVRPDVLAGHSIGEIAAAHVSGVWSLPDACRLVAARGRLMQALPVGGAMAAVEATEDEVLPHLTDTVGIAAVNGPRSVVVSGAAEAVQEIAERFRAQDRRVTALRVSHAFHSPLMEPMLADFRAVAESLTYDRPRIPVVSTLTGEAATAEQLMSAEHWVEHVRRPVRFADAVRALDAQGTGRYLELGPDGTLTALAQGTVDGDEPLFAPLLRKDRPEPASLVTALAELRLHGGRIDWDAVLRPTGARLVDLPTYAFARERFWPEGARIGGRPDTASADRADSAFWTAVERGDAGTLADSLGVTEAALEGLLPALKNWWHGQREQSRVDDWLYGIGWKPLGAVSASALPGRWLTVLPAGTEDDPFVRSVLDALTAHGAEPVTVPCPPLPDRVDLSARLTEAAADAPVSGVLSFPALTDRGATAHVPATAVLLQAWLDTGLTAPVWALTSGAVRVNRADRAPDPAQGAVWGLGRVAALEHPDRWGGLVDLPPLVDRRAAGRLAGVLAGRAGEDQVAIRATGVFGRRVTRTAPGSLGAGWRPSGTVLVTGGTGALGARVARWAAERGAEHLVLISRRGLDAPDAPRLRDELAALGARVTVAACDAADRDALAALLAEHPVDAVVHTAGLLDDGLIEALTPERFAEVLRAKAVAARHLDELTRDRELSAFVLFSSFAGAIGSPGQANYAAANAYLDTLAERRRAEGLPATSVAWGPWAQDGMAAGGGLEEYLRRRGLTGLDPDLALVAMERLASGDDPAAVVARVDWARFAPAFAAARTTALLTGIPEAQEALEDAASGAGADALRARLAGLDAEARTAALVELVREQAAVVLGHARIDAVDPTRAFREAGFDSLTAVELRNRLGAATGLHLPATLVFDYPAPADVARHLDSELAGPGGTGAGSGVVAELDRLAQTLAAEARTGGEAHQEVTERLRNLLALWTGTDPHTDDGTDALESASDDEMFDLIDKELGIS</sequence>
<keyword evidence="2" id="KW-0596">Phosphopantetheine</keyword>
<dbReference type="InterPro" id="IPR014030">
    <property type="entry name" value="Ketoacyl_synth_N"/>
</dbReference>
<evidence type="ECO:0000313" key="14">
    <source>
        <dbReference type="Proteomes" id="UP001241926"/>
    </source>
</evidence>
<feature type="compositionally biased region" description="Low complexity" evidence="9">
    <location>
        <begin position="3172"/>
        <end position="3182"/>
    </location>
</feature>
<dbReference type="InterPro" id="IPR006162">
    <property type="entry name" value="Ppantetheine_attach_site"/>
</dbReference>
<dbReference type="SMART" id="SM00825">
    <property type="entry name" value="PKS_KS"/>
    <property type="match status" value="2"/>
</dbReference>
<dbReference type="SMART" id="SM01294">
    <property type="entry name" value="PKS_PP_betabranch"/>
    <property type="match status" value="3"/>
</dbReference>
<evidence type="ECO:0000256" key="4">
    <source>
        <dbReference type="ARBA" id="ARBA00022679"/>
    </source>
</evidence>
<dbReference type="SUPFAM" id="SSF50129">
    <property type="entry name" value="GroES-like"/>
    <property type="match status" value="1"/>
</dbReference>
<dbReference type="Pfam" id="PF21089">
    <property type="entry name" value="PKS_DH_N"/>
    <property type="match status" value="1"/>
</dbReference>
<dbReference type="InterPro" id="IPR036291">
    <property type="entry name" value="NAD(P)-bd_dom_sf"/>
</dbReference>
<dbReference type="InterPro" id="IPR020843">
    <property type="entry name" value="ER"/>
</dbReference>
<dbReference type="SMART" id="SM00822">
    <property type="entry name" value="PKS_KR"/>
    <property type="match status" value="3"/>
</dbReference>
<dbReference type="InterPro" id="IPR050091">
    <property type="entry name" value="PKS_NRPS_Biosynth_Enz"/>
</dbReference>
<dbReference type="NCBIfam" id="NF045894">
    <property type="entry name" value="PKS_plus_SDR"/>
    <property type="match status" value="1"/>
</dbReference>
<dbReference type="Gene3D" id="1.10.1200.10">
    <property type="entry name" value="ACP-like"/>
    <property type="match status" value="3"/>
</dbReference>
<evidence type="ECO:0000259" key="12">
    <source>
        <dbReference type="PROSITE" id="PS52019"/>
    </source>
</evidence>
<dbReference type="RefSeq" id="WP_285437111.1">
    <property type="nucleotide sequence ID" value="NZ_JASJUS010000061.1"/>
</dbReference>
<dbReference type="PROSITE" id="PS52019">
    <property type="entry name" value="PKS_MFAS_DH"/>
    <property type="match status" value="1"/>
</dbReference>
<protein>
    <submittedName>
        <fullName evidence="13">SDR family NAD(P)-dependent oxidoreductase</fullName>
    </submittedName>
</protein>
<keyword evidence="3" id="KW-0597">Phosphoprotein</keyword>
<dbReference type="Proteomes" id="UP001241926">
    <property type="component" value="Unassembled WGS sequence"/>
</dbReference>
<dbReference type="PANTHER" id="PTHR43775">
    <property type="entry name" value="FATTY ACID SYNTHASE"/>
    <property type="match status" value="1"/>
</dbReference>
<dbReference type="CDD" id="cd05195">
    <property type="entry name" value="enoyl_red"/>
    <property type="match status" value="1"/>
</dbReference>
<dbReference type="Gene3D" id="3.40.50.720">
    <property type="entry name" value="NAD(P)-binding Rossmann-like Domain"/>
    <property type="match status" value="3"/>
</dbReference>
<evidence type="ECO:0000256" key="2">
    <source>
        <dbReference type="ARBA" id="ARBA00022450"/>
    </source>
</evidence>